<organism evidence="1">
    <name type="scientific">Anopheles darlingi</name>
    <name type="common">Mosquito</name>
    <dbReference type="NCBI Taxonomy" id="43151"/>
    <lineage>
        <taxon>Eukaryota</taxon>
        <taxon>Metazoa</taxon>
        <taxon>Ecdysozoa</taxon>
        <taxon>Arthropoda</taxon>
        <taxon>Hexapoda</taxon>
        <taxon>Insecta</taxon>
        <taxon>Pterygota</taxon>
        <taxon>Neoptera</taxon>
        <taxon>Endopterygota</taxon>
        <taxon>Diptera</taxon>
        <taxon>Nematocera</taxon>
        <taxon>Culicoidea</taxon>
        <taxon>Culicidae</taxon>
        <taxon>Anophelinae</taxon>
        <taxon>Anopheles</taxon>
    </lineage>
</organism>
<dbReference type="EMBL" id="GGFL01008588">
    <property type="protein sequence ID" value="MBW72766.1"/>
    <property type="molecule type" value="Transcribed_RNA"/>
</dbReference>
<accession>A0A2M4D5F2</accession>
<reference evidence="1" key="1">
    <citation type="submission" date="2018-01" db="EMBL/GenBank/DDBJ databases">
        <title>An insight into the sialome of Amazonian anophelines.</title>
        <authorList>
            <person name="Ribeiro J.M."/>
            <person name="Scarpassa V."/>
            <person name="Calvo E."/>
        </authorList>
    </citation>
    <scope>NUCLEOTIDE SEQUENCE</scope>
</reference>
<protein>
    <submittedName>
        <fullName evidence="1">Putative secreted protein</fullName>
    </submittedName>
</protein>
<sequence length="73" mass="8379">MSVRVVGLFPPRCPSFYVLLCALFRLHSIPSVSPRWCGLKRVRSFGIYRLSLTKGWFLIIYSHSGDRVCGFDI</sequence>
<evidence type="ECO:0000313" key="1">
    <source>
        <dbReference type="EMBL" id="MBW72766.1"/>
    </source>
</evidence>
<name>A0A2M4D5F2_ANODA</name>
<proteinExistence type="predicted"/>
<dbReference type="AlphaFoldDB" id="A0A2M4D5F2"/>